<dbReference type="GO" id="GO:0009253">
    <property type="term" value="P:peptidoglycan catabolic process"/>
    <property type="evidence" value="ECO:0007669"/>
    <property type="project" value="TreeGrafter"/>
</dbReference>
<keyword evidence="1" id="KW-0732">Signal</keyword>
<dbReference type="GO" id="GO:0008933">
    <property type="term" value="F:peptidoglycan lytic transglycosylase activity"/>
    <property type="evidence" value="ECO:0007669"/>
    <property type="project" value="TreeGrafter"/>
</dbReference>
<feature type="domain" description="Transglycosylase SLT" evidence="2">
    <location>
        <begin position="108"/>
        <end position="292"/>
    </location>
</feature>
<evidence type="ECO:0000313" key="3">
    <source>
        <dbReference type="EMBL" id="TVM17130.1"/>
    </source>
</evidence>
<dbReference type="OrthoDB" id="9772911at2"/>
<dbReference type="InterPro" id="IPR043426">
    <property type="entry name" value="MltB-like"/>
</dbReference>
<protein>
    <submittedName>
        <fullName evidence="3">Lytic murein transglycosylase</fullName>
    </submittedName>
</protein>
<dbReference type="RefSeq" id="WP_144303087.1">
    <property type="nucleotide sequence ID" value="NZ_QMIE01000008.1"/>
</dbReference>
<evidence type="ECO:0000259" key="2">
    <source>
        <dbReference type="Pfam" id="PF13406"/>
    </source>
</evidence>
<dbReference type="AlphaFoldDB" id="A0A7M3ME83"/>
<name>A0A7M3ME83_9BACT</name>
<dbReference type="SUPFAM" id="SSF53955">
    <property type="entry name" value="Lysozyme-like"/>
    <property type="match status" value="1"/>
</dbReference>
<feature type="chain" id="PRO_5029713811" evidence="1">
    <location>
        <begin position="28"/>
        <end position="313"/>
    </location>
</feature>
<dbReference type="InterPro" id="IPR031304">
    <property type="entry name" value="SLT_2"/>
</dbReference>
<accession>A0A7M3ME83</accession>
<dbReference type="PANTHER" id="PTHR30163:SF8">
    <property type="entry name" value="LYTIC MUREIN TRANSGLYCOSYLASE"/>
    <property type="match status" value="1"/>
</dbReference>
<dbReference type="PANTHER" id="PTHR30163">
    <property type="entry name" value="MEMBRANE-BOUND LYTIC MUREIN TRANSGLYCOSYLASE B"/>
    <property type="match status" value="1"/>
</dbReference>
<dbReference type="Gene3D" id="1.10.530.10">
    <property type="match status" value="1"/>
</dbReference>
<dbReference type="CDD" id="cd13399">
    <property type="entry name" value="Slt35-like"/>
    <property type="match status" value="1"/>
</dbReference>
<proteinExistence type="predicted"/>
<dbReference type="Proteomes" id="UP000448292">
    <property type="component" value="Unassembled WGS sequence"/>
</dbReference>
<gene>
    <name evidence="3" type="ORF">DPQ33_10065</name>
</gene>
<dbReference type="EMBL" id="QMIE01000008">
    <property type="protein sequence ID" value="TVM17130.1"/>
    <property type="molecule type" value="Genomic_DNA"/>
</dbReference>
<dbReference type="Gene3D" id="1.10.8.350">
    <property type="entry name" value="Bacterial muramidase"/>
    <property type="match status" value="1"/>
</dbReference>
<dbReference type="Pfam" id="PF13406">
    <property type="entry name" value="SLT_2"/>
    <property type="match status" value="1"/>
</dbReference>
<keyword evidence="4" id="KW-1185">Reference proteome</keyword>
<organism evidence="3 4">
    <name type="scientific">Oceanidesulfovibrio indonesiensis</name>
    <dbReference type="NCBI Taxonomy" id="54767"/>
    <lineage>
        <taxon>Bacteria</taxon>
        <taxon>Pseudomonadati</taxon>
        <taxon>Thermodesulfobacteriota</taxon>
        <taxon>Desulfovibrionia</taxon>
        <taxon>Desulfovibrionales</taxon>
        <taxon>Desulfovibrionaceae</taxon>
        <taxon>Oceanidesulfovibrio</taxon>
    </lineage>
</organism>
<dbReference type="InterPro" id="IPR023346">
    <property type="entry name" value="Lysozyme-like_dom_sf"/>
</dbReference>
<comment type="caution">
    <text evidence="3">The sequence shown here is derived from an EMBL/GenBank/DDBJ whole genome shotgun (WGS) entry which is preliminary data.</text>
</comment>
<feature type="signal peptide" evidence="1">
    <location>
        <begin position="1"/>
        <end position="27"/>
    </location>
</feature>
<evidence type="ECO:0000256" key="1">
    <source>
        <dbReference type="SAM" id="SignalP"/>
    </source>
</evidence>
<sequence>MTYHIRQNAALTLGLLLTLLCAGSAHAMGRDVPSLPPRWESLAEKLIRDGLPGHQVTALFRRGDVLYKSEFMGKKIRALSRTKYGVPAREPEPVKEIAPTRRDKRSLYDVHLTPDRLAAVRVFYQEHELALSSVEQRFGTPRQLVMAILVVETRLGEYLGEQSAFNSLASMAATRSLGDIAAFLPETLTTEQRQYLTRRTQDKADWAYTQLKALIRFSEQSGLDPVAMPGSIYGAIGLCQFIPTTALERGVDGDGDGCVDLYNPADAVHSVGNFLRKAGWKSGLSSKQQVQVVRRYNNDEYYARTVLRLASLL</sequence>
<reference evidence="3 4" key="1">
    <citation type="submission" date="2018-06" db="EMBL/GenBank/DDBJ databases">
        <title>Complete genome of Desulfovibrio indonesiensis P37SLT.</title>
        <authorList>
            <person name="Crispim J.S."/>
            <person name="Vidigal P.M.P."/>
            <person name="Silva L.C.F."/>
            <person name="Laguardia C.N."/>
            <person name="Araujo L.C."/>
            <person name="Dias R.S."/>
            <person name="Sousa M.P."/>
            <person name="Paula S.O."/>
            <person name="Silva C."/>
        </authorList>
    </citation>
    <scope>NUCLEOTIDE SEQUENCE [LARGE SCALE GENOMIC DNA]</scope>
    <source>
        <strain evidence="3 4">P37SLT</strain>
    </source>
</reference>
<evidence type="ECO:0000313" key="4">
    <source>
        <dbReference type="Proteomes" id="UP000448292"/>
    </source>
</evidence>